<gene>
    <name evidence="2" type="ORF">TMPK1_36870</name>
</gene>
<name>A0A8S8XKU8_9PROT</name>
<organism evidence="2 3">
    <name type="scientific">Roseiterribacter gracilis</name>
    <dbReference type="NCBI Taxonomy" id="2812848"/>
    <lineage>
        <taxon>Bacteria</taxon>
        <taxon>Pseudomonadati</taxon>
        <taxon>Pseudomonadota</taxon>
        <taxon>Alphaproteobacteria</taxon>
        <taxon>Rhodospirillales</taxon>
        <taxon>Roseiterribacteraceae</taxon>
        <taxon>Roseiterribacter</taxon>
    </lineage>
</organism>
<evidence type="ECO:0000256" key="1">
    <source>
        <dbReference type="SAM" id="MobiDB-lite"/>
    </source>
</evidence>
<dbReference type="Proteomes" id="UP000681075">
    <property type="component" value="Unassembled WGS sequence"/>
</dbReference>
<accession>A0A8S8XKU8</accession>
<feature type="region of interest" description="Disordered" evidence="1">
    <location>
        <begin position="1"/>
        <end position="70"/>
    </location>
</feature>
<dbReference type="AlphaFoldDB" id="A0A8S8XKU8"/>
<sequence length="70" mass="7359">MAFDVGEAANREIVDDPDPTPGGEKRIDEMAADESGPAGHEVQAVSTIRRHPLRSPKSAGKLGPIRLIAG</sequence>
<evidence type="ECO:0000313" key="2">
    <source>
        <dbReference type="EMBL" id="GIL41450.1"/>
    </source>
</evidence>
<evidence type="ECO:0000313" key="3">
    <source>
        <dbReference type="Proteomes" id="UP000681075"/>
    </source>
</evidence>
<keyword evidence="3" id="KW-1185">Reference proteome</keyword>
<comment type="caution">
    <text evidence="2">The sequence shown here is derived from an EMBL/GenBank/DDBJ whole genome shotgun (WGS) entry which is preliminary data.</text>
</comment>
<protein>
    <submittedName>
        <fullName evidence="2">Uncharacterized protein</fullName>
    </submittedName>
</protein>
<proteinExistence type="predicted"/>
<reference evidence="2" key="1">
    <citation type="submission" date="2021-02" db="EMBL/GenBank/DDBJ databases">
        <title>Genome sequence of Rhodospirillales sp. strain TMPK1 isolated from soil.</title>
        <authorList>
            <person name="Nakai R."/>
            <person name="Kusada H."/>
            <person name="Tamaki H."/>
        </authorList>
    </citation>
    <scope>NUCLEOTIDE SEQUENCE</scope>
    <source>
        <strain evidence="2">TMPK1</strain>
    </source>
</reference>
<dbReference type="EMBL" id="BOPV01000001">
    <property type="protein sequence ID" value="GIL41450.1"/>
    <property type="molecule type" value="Genomic_DNA"/>
</dbReference>